<keyword evidence="6" id="KW-0500">Molybdenum</keyword>
<evidence type="ECO:0000256" key="5">
    <source>
        <dbReference type="ARBA" id="ARBA00047317"/>
    </source>
</evidence>
<dbReference type="Gene3D" id="3.90.105.10">
    <property type="entry name" value="Molybdopterin biosynthesis moea protein, domain 2"/>
    <property type="match status" value="1"/>
</dbReference>
<evidence type="ECO:0000256" key="4">
    <source>
        <dbReference type="ARBA" id="ARBA00023150"/>
    </source>
</evidence>
<gene>
    <name evidence="8" type="ORF">HNP73_001441</name>
</gene>
<dbReference type="Gene3D" id="3.40.980.10">
    <property type="entry name" value="MoaB/Mog-like domain"/>
    <property type="match status" value="1"/>
</dbReference>
<dbReference type="InterPro" id="IPR036135">
    <property type="entry name" value="MoeA_linker/N_sf"/>
</dbReference>
<dbReference type="GO" id="GO:0061599">
    <property type="term" value="F:molybdopterin molybdotransferase activity"/>
    <property type="evidence" value="ECO:0007669"/>
    <property type="project" value="UniProtKB-UniRule"/>
</dbReference>
<evidence type="ECO:0000256" key="2">
    <source>
        <dbReference type="ARBA" id="ARBA00005046"/>
    </source>
</evidence>
<dbReference type="PANTHER" id="PTHR10192">
    <property type="entry name" value="MOLYBDOPTERIN BIOSYNTHESIS PROTEIN"/>
    <property type="match status" value="1"/>
</dbReference>
<dbReference type="GO" id="GO:0006777">
    <property type="term" value="P:Mo-molybdopterin cofactor biosynthetic process"/>
    <property type="evidence" value="ECO:0007669"/>
    <property type="project" value="UniProtKB-UniRule"/>
</dbReference>
<dbReference type="PANTHER" id="PTHR10192:SF5">
    <property type="entry name" value="GEPHYRIN"/>
    <property type="match status" value="1"/>
</dbReference>
<dbReference type="EC" id="2.10.1.1" evidence="6"/>
<reference evidence="8 9" key="1">
    <citation type="submission" date="2020-08" db="EMBL/GenBank/DDBJ databases">
        <title>Genomic Encyclopedia of Type Strains, Phase IV (KMG-IV): sequencing the most valuable type-strain genomes for metagenomic binning, comparative biology and taxonomic classification.</title>
        <authorList>
            <person name="Goeker M."/>
        </authorList>
    </citation>
    <scope>NUCLEOTIDE SEQUENCE [LARGE SCALE GENOMIC DNA]</scope>
    <source>
        <strain evidence="8 9">DSM 101730</strain>
    </source>
</reference>
<dbReference type="SUPFAM" id="SSF53218">
    <property type="entry name" value="Molybdenum cofactor biosynthesis proteins"/>
    <property type="match status" value="1"/>
</dbReference>
<dbReference type="Pfam" id="PF03454">
    <property type="entry name" value="MoeA_C"/>
    <property type="match status" value="1"/>
</dbReference>
<dbReference type="InterPro" id="IPR001453">
    <property type="entry name" value="MoaB/Mog_dom"/>
</dbReference>
<evidence type="ECO:0000256" key="1">
    <source>
        <dbReference type="ARBA" id="ARBA00002901"/>
    </source>
</evidence>
<dbReference type="InterPro" id="IPR038987">
    <property type="entry name" value="MoeA-like"/>
</dbReference>
<comment type="cofactor">
    <cofactor evidence="6">
        <name>Mg(2+)</name>
        <dbReference type="ChEBI" id="CHEBI:18420"/>
    </cofactor>
</comment>
<dbReference type="EMBL" id="JACHFM010000001">
    <property type="protein sequence ID" value="MBB5221520.1"/>
    <property type="molecule type" value="Genomic_DNA"/>
</dbReference>
<sequence>MALLPVEEAHARLMALFQPVTPEDIPLAKAGGRVLASDVVAARAQPPVAISAMDGYALRGADLAPGTRLSLLGSAAAGRRFEGSVGQGEAVRIFTGAPVPAGADTVLIQEDAEAGEGWVAPKPGHDTDTNIRPAGGDFPVGARITAPRRLSPADLALIAAMGADPVRVYRRPVIALLMTGDELVMPGEAPGPEQVVASNAFGLKAMLEAVGAEVRILPIARDTVESLDLGFSLASGADLLVTIGGASVGDLDLVRPAATARGLNLEFHRIAMRPGKPLMAGRIGDAAFVGLPGNPVSALVTGRIFLVPAIERMLGLAGEPPARTPGRLDTPVGANGPRMHFMRARVESGADGWRVSVFDRQDSSLLSVLSESNALLVRPSGEPAREMNAPVEFIWL</sequence>
<name>A0A840SL89_9RHOB</name>
<dbReference type="SMART" id="SM00852">
    <property type="entry name" value="MoCF_biosynth"/>
    <property type="match status" value="1"/>
</dbReference>
<comment type="catalytic activity">
    <reaction evidence="5">
        <text>adenylyl-molybdopterin + molybdate = Mo-molybdopterin + AMP + H(+)</text>
        <dbReference type="Rhea" id="RHEA:35047"/>
        <dbReference type="ChEBI" id="CHEBI:15378"/>
        <dbReference type="ChEBI" id="CHEBI:36264"/>
        <dbReference type="ChEBI" id="CHEBI:62727"/>
        <dbReference type="ChEBI" id="CHEBI:71302"/>
        <dbReference type="ChEBI" id="CHEBI:456215"/>
        <dbReference type="EC" id="2.10.1.1"/>
    </reaction>
</comment>
<proteinExistence type="inferred from homology"/>
<dbReference type="SUPFAM" id="SSF63882">
    <property type="entry name" value="MoeA N-terminal region -like"/>
    <property type="match status" value="1"/>
</dbReference>
<keyword evidence="4 6" id="KW-0501">Molybdenum cofactor biosynthesis</keyword>
<evidence type="ECO:0000256" key="6">
    <source>
        <dbReference type="RuleBase" id="RU365090"/>
    </source>
</evidence>
<dbReference type="GO" id="GO:0046872">
    <property type="term" value="F:metal ion binding"/>
    <property type="evidence" value="ECO:0007669"/>
    <property type="project" value="UniProtKB-UniRule"/>
</dbReference>
<dbReference type="Pfam" id="PF00994">
    <property type="entry name" value="MoCF_biosynth"/>
    <property type="match status" value="1"/>
</dbReference>
<dbReference type="Pfam" id="PF03453">
    <property type="entry name" value="MoeA_N"/>
    <property type="match status" value="1"/>
</dbReference>
<dbReference type="Gene3D" id="2.170.190.11">
    <property type="entry name" value="Molybdopterin biosynthesis moea protein, domain 3"/>
    <property type="match status" value="1"/>
</dbReference>
<dbReference type="InterPro" id="IPR005110">
    <property type="entry name" value="MoeA_linker/N"/>
</dbReference>
<keyword evidence="6 8" id="KW-0808">Transferase</keyword>
<evidence type="ECO:0000313" key="8">
    <source>
        <dbReference type="EMBL" id="MBB5221520.1"/>
    </source>
</evidence>
<dbReference type="SUPFAM" id="SSF63867">
    <property type="entry name" value="MoeA C-terminal domain-like"/>
    <property type="match status" value="1"/>
</dbReference>
<organism evidence="8 9">
    <name type="scientific">Amaricoccus macauensis</name>
    <dbReference type="NCBI Taxonomy" id="57001"/>
    <lineage>
        <taxon>Bacteria</taxon>
        <taxon>Pseudomonadati</taxon>
        <taxon>Pseudomonadota</taxon>
        <taxon>Alphaproteobacteria</taxon>
        <taxon>Rhodobacterales</taxon>
        <taxon>Paracoccaceae</taxon>
        <taxon>Amaricoccus</taxon>
    </lineage>
</organism>
<accession>A0A840SL89</accession>
<dbReference type="InterPro" id="IPR036688">
    <property type="entry name" value="MoeA_C_domain_IV_sf"/>
</dbReference>
<dbReference type="UniPathway" id="UPA00344"/>
<keyword evidence="6" id="KW-0479">Metal-binding</keyword>
<evidence type="ECO:0000259" key="7">
    <source>
        <dbReference type="SMART" id="SM00852"/>
    </source>
</evidence>
<dbReference type="RefSeq" id="WP_184147875.1">
    <property type="nucleotide sequence ID" value="NZ_JACHFM010000001.1"/>
</dbReference>
<keyword evidence="6" id="KW-0460">Magnesium</keyword>
<keyword evidence="9" id="KW-1185">Reference proteome</keyword>
<evidence type="ECO:0000256" key="3">
    <source>
        <dbReference type="ARBA" id="ARBA00010763"/>
    </source>
</evidence>
<dbReference type="Proteomes" id="UP000549457">
    <property type="component" value="Unassembled WGS sequence"/>
</dbReference>
<comment type="function">
    <text evidence="1 6">Catalyzes the insertion of molybdate into adenylated molybdopterin with the concomitant release of AMP.</text>
</comment>
<dbReference type="GO" id="GO:0005829">
    <property type="term" value="C:cytosol"/>
    <property type="evidence" value="ECO:0007669"/>
    <property type="project" value="TreeGrafter"/>
</dbReference>
<comment type="pathway">
    <text evidence="2 6">Cofactor biosynthesis; molybdopterin biosynthesis.</text>
</comment>
<dbReference type="InterPro" id="IPR005111">
    <property type="entry name" value="MoeA_C_domain_IV"/>
</dbReference>
<dbReference type="CDD" id="cd00887">
    <property type="entry name" value="MoeA"/>
    <property type="match status" value="1"/>
</dbReference>
<dbReference type="AlphaFoldDB" id="A0A840SL89"/>
<evidence type="ECO:0000313" key="9">
    <source>
        <dbReference type="Proteomes" id="UP000549457"/>
    </source>
</evidence>
<comment type="caution">
    <text evidence="8">The sequence shown here is derived from an EMBL/GenBank/DDBJ whole genome shotgun (WGS) entry which is preliminary data.</text>
</comment>
<protein>
    <recommendedName>
        <fullName evidence="6">Molybdopterin molybdenumtransferase</fullName>
        <ecNumber evidence="6">2.10.1.1</ecNumber>
    </recommendedName>
</protein>
<dbReference type="InterPro" id="IPR036425">
    <property type="entry name" value="MoaB/Mog-like_dom_sf"/>
</dbReference>
<dbReference type="Gene3D" id="2.40.340.10">
    <property type="entry name" value="MoeA, C-terminal, domain IV"/>
    <property type="match status" value="1"/>
</dbReference>
<feature type="domain" description="MoaB/Mog" evidence="7">
    <location>
        <begin position="175"/>
        <end position="312"/>
    </location>
</feature>
<comment type="similarity">
    <text evidence="3 6">Belongs to the MoeA family.</text>
</comment>